<dbReference type="GO" id="GO:1902201">
    <property type="term" value="P:negative regulation of bacterial-type flagellum-dependent cell motility"/>
    <property type="evidence" value="ECO:0007669"/>
    <property type="project" value="TreeGrafter"/>
</dbReference>
<evidence type="ECO:0000313" key="4">
    <source>
        <dbReference type="Proteomes" id="UP000271683"/>
    </source>
</evidence>
<dbReference type="SMART" id="SM00267">
    <property type="entry name" value="GGDEF"/>
    <property type="match status" value="1"/>
</dbReference>
<keyword evidence="1" id="KW-0175">Coiled coil</keyword>
<dbReference type="PANTHER" id="PTHR45138:SF9">
    <property type="entry name" value="DIGUANYLATE CYCLASE DGCM-RELATED"/>
    <property type="match status" value="1"/>
</dbReference>
<dbReference type="FunFam" id="3.30.70.270:FF:000001">
    <property type="entry name" value="Diguanylate cyclase domain protein"/>
    <property type="match status" value="1"/>
</dbReference>
<dbReference type="PROSITE" id="PS50887">
    <property type="entry name" value="GGDEF"/>
    <property type="match status" value="1"/>
</dbReference>
<feature type="coiled-coil region" evidence="1">
    <location>
        <begin position="324"/>
        <end position="355"/>
    </location>
</feature>
<dbReference type="RefSeq" id="WP_084558058.1">
    <property type="nucleotide sequence ID" value="NZ_RJKL01000001.1"/>
</dbReference>
<reference evidence="3 4" key="1">
    <citation type="submission" date="2018-11" db="EMBL/GenBank/DDBJ databases">
        <title>Sequencing the genomes of 1000 actinobacteria strains.</title>
        <authorList>
            <person name="Klenk H.-P."/>
        </authorList>
    </citation>
    <scope>NUCLEOTIDE SEQUENCE [LARGE SCALE GENOMIC DNA]</scope>
    <source>
        <strain evidence="3 4">DSM 43634</strain>
    </source>
</reference>
<dbReference type="EMBL" id="RJKL01000001">
    <property type="protein sequence ID" value="ROP29551.1"/>
    <property type="molecule type" value="Genomic_DNA"/>
</dbReference>
<dbReference type="Gene3D" id="3.30.70.270">
    <property type="match status" value="1"/>
</dbReference>
<dbReference type="Pfam" id="PF00990">
    <property type="entry name" value="GGDEF"/>
    <property type="match status" value="1"/>
</dbReference>
<comment type="caution">
    <text evidence="3">The sequence shown here is derived from an EMBL/GenBank/DDBJ whole genome shotgun (WGS) entry which is preliminary data.</text>
</comment>
<dbReference type="InterPro" id="IPR000160">
    <property type="entry name" value="GGDEF_dom"/>
</dbReference>
<evidence type="ECO:0000313" key="3">
    <source>
        <dbReference type="EMBL" id="ROP29551.1"/>
    </source>
</evidence>
<dbReference type="SUPFAM" id="SSF55073">
    <property type="entry name" value="Nucleotide cyclase"/>
    <property type="match status" value="1"/>
</dbReference>
<accession>A0A3N1GHF5</accession>
<evidence type="ECO:0000256" key="1">
    <source>
        <dbReference type="SAM" id="Coils"/>
    </source>
</evidence>
<dbReference type="InterPro" id="IPR043128">
    <property type="entry name" value="Rev_trsase/Diguanyl_cyclase"/>
</dbReference>
<proteinExistence type="predicted"/>
<dbReference type="NCBIfam" id="TIGR00254">
    <property type="entry name" value="GGDEF"/>
    <property type="match status" value="1"/>
</dbReference>
<dbReference type="SUPFAM" id="SSF48452">
    <property type="entry name" value="TPR-like"/>
    <property type="match status" value="1"/>
</dbReference>
<gene>
    <name evidence="3" type="ORF">EDD30_2352</name>
</gene>
<dbReference type="Gene3D" id="1.25.40.10">
    <property type="entry name" value="Tetratricopeptide repeat domain"/>
    <property type="match status" value="1"/>
</dbReference>
<dbReference type="GO" id="GO:0052621">
    <property type="term" value="F:diguanylate cyclase activity"/>
    <property type="evidence" value="ECO:0007669"/>
    <property type="project" value="TreeGrafter"/>
</dbReference>
<evidence type="ECO:0000259" key="2">
    <source>
        <dbReference type="PROSITE" id="PS50887"/>
    </source>
</evidence>
<dbReference type="InterPro" id="IPR011990">
    <property type="entry name" value="TPR-like_helical_dom_sf"/>
</dbReference>
<dbReference type="AlphaFoldDB" id="A0A3N1GHF5"/>
<dbReference type="GO" id="GO:0005886">
    <property type="term" value="C:plasma membrane"/>
    <property type="evidence" value="ECO:0007669"/>
    <property type="project" value="TreeGrafter"/>
</dbReference>
<dbReference type="GO" id="GO:0043709">
    <property type="term" value="P:cell adhesion involved in single-species biofilm formation"/>
    <property type="evidence" value="ECO:0007669"/>
    <property type="project" value="TreeGrafter"/>
</dbReference>
<dbReference type="InterPro" id="IPR029787">
    <property type="entry name" value="Nucleotide_cyclase"/>
</dbReference>
<dbReference type="CDD" id="cd01949">
    <property type="entry name" value="GGDEF"/>
    <property type="match status" value="1"/>
</dbReference>
<dbReference type="PANTHER" id="PTHR45138">
    <property type="entry name" value="REGULATORY COMPONENTS OF SENSORY TRANSDUCTION SYSTEM"/>
    <property type="match status" value="1"/>
</dbReference>
<dbReference type="Proteomes" id="UP000271683">
    <property type="component" value="Unassembled WGS sequence"/>
</dbReference>
<feature type="domain" description="GGDEF" evidence="2">
    <location>
        <begin position="393"/>
        <end position="526"/>
    </location>
</feature>
<organism evidence="3 4">
    <name type="scientific">Couchioplanes caeruleus</name>
    <dbReference type="NCBI Taxonomy" id="56438"/>
    <lineage>
        <taxon>Bacteria</taxon>
        <taxon>Bacillati</taxon>
        <taxon>Actinomycetota</taxon>
        <taxon>Actinomycetes</taxon>
        <taxon>Micromonosporales</taxon>
        <taxon>Micromonosporaceae</taxon>
        <taxon>Couchioplanes</taxon>
    </lineage>
</organism>
<protein>
    <submittedName>
        <fullName evidence="3">Diguanylate cyclase (GGDEF)-like protein</fullName>
    </submittedName>
</protein>
<dbReference type="InterPro" id="IPR050469">
    <property type="entry name" value="Diguanylate_Cyclase"/>
</dbReference>
<name>A0A3N1GHF5_9ACTN</name>
<sequence length="540" mass="59657">MVMMTRAGTEVPLDAARMTQVVDEYEDLADFDVAEAQATALMIERAADEAGETELRWRARLLQADMVERRGELASAAKMIVEVLEWAQVSGCMRVQSRSHRVLARLYHAMGDLAANLEHMIQCVDALDATTPVSGRIACLIKLADAYAETGSMPSARDRYEQAILTAAEHGNARRQLMALNNYAYAEYDRGNLPMARRVLERLRAAGEEHGRPLDFSALDTVARVEALLGDLDAAERAARAALRAYLDENAQEADAEADLLLTLAFVQRLRGELYDAQQTIDRVQALCGRHALRFNEVQALFEQAEIQAAAGDFARAYATMHRFHTAEKRLQSAQREAQARNRQALFEVDEARRQAEWFRDQARRDPLTGLHNRRYVDERLPALLEKATGDGSPVTVALIDLDHFKRVNDTLSHETGDRVLTDVAAMIGRTDAGPAGFAARLGGEEFLLVVTGVDVAGAALRMEDLRQAISGHPWEPVTGELPVTVSIGVTAVTAGDTQSGVLARADEALYEAKSGGRDRLCLDPRVQIAERRRFRDGIR</sequence>